<feature type="transmembrane region" description="Helical" evidence="6">
    <location>
        <begin position="284"/>
        <end position="305"/>
    </location>
</feature>
<evidence type="ECO:0000259" key="7">
    <source>
        <dbReference type="PROSITE" id="PS50850"/>
    </source>
</evidence>
<feature type="transmembrane region" description="Helical" evidence="6">
    <location>
        <begin position="380"/>
        <end position="402"/>
    </location>
</feature>
<dbReference type="Proteomes" id="UP001597399">
    <property type="component" value="Unassembled WGS sequence"/>
</dbReference>
<dbReference type="RefSeq" id="WP_253064902.1">
    <property type="nucleotide sequence ID" value="NZ_JAMXWM010000033.1"/>
</dbReference>
<accession>A0ABW5SBV0</accession>
<keyword evidence="5 6" id="KW-0472">Membrane</keyword>
<evidence type="ECO:0000313" key="8">
    <source>
        <dbReference type="EMBL" id="MFD2696172.1"/>
    </source>
</evidence>
<feature type="transmembrane region" description="Helical" evidence="6">
    <location>
        <begin position="134"/>
        <end position="154"/>
    </location>
</feature>
<dbReference type="EMBL" id="JBHUMQ010000061">
    <property type="protein sequence ID" value="MFD2696172.1"/>
    <property type="molecule type" value="Genomic_DNA"/>
</dbReference>
<feature type="transmembrane region" description="Helical" evidence="6">
    <location>
        <begin position="317"/>
        <end position="336"/>
    </location>
</feature>
<evidence type="ECO:0000256" key="2">
    <source>
        <dbReference type="ARBA" id="ARBA00022448"/>
    </source>
</evidence>
<reference evidence="9" key="1">
    <citation type="journal article" date="2019" name="Int. J. Syst. Evol. Microbiol.">
        <title>The Global Catalogue of Microorganisms (GCM) 10K type strain sequencing project: providing services to taxonomists for standard genome sequencing and annotation.</title>
        <authorList>
            <consortium name="The Broad Institute Genomics Platform"/>
            <consortium name="The Broad Institute Genome Sequencing Center for Infectious Disease"/>
            <person name="Wu L."/>
            <person name="Ma J."/>
        </authorList>
    </citation>
    <scope>NUCLEOTIDE SEQUENCE [LARGE SCALE GENOMIC DNA]</scope>
    <source>
        <strain evidence="9">TISTR 2466</strain>
    </source>
</reference>
<feature type="transmembrane region" description="Helical" evidence="6">
    <location>
        <begin position="32"/>
        <end position="52"/>
    </location>
</feature>
<feature type="transmembrane region" description="Helical" evidence="6">
    <location>
        <begin position="166"/>
        <end position="190"/>
    </location>
</feature>
<evidence type="ECO:0000256" key="3">
    <source>
        <dbReference type="ARBA" id="ARBA00022692"/>
    </source>
</evidence>
<keyword evidence="9" id="KW-1185">Reference proteome</keyword>
<dbReference type="Gene3D" id="1.20.1250.20">
    <property type="entry name" value="MFS general substrate transporter like domains"/>
    <property type="match status" value="2"/>
</dbReference>
<dbReference type="PANTHER" id="PTHR23528">
    <property type="match status" value="1"/>
</dbReference>
<feature type="domain" description="Major facilitator superfamily (MFS) profile" evidence="7">
    <location>
        <begin position="246"/>
        <end position="431"/>
    </location>
</feature>
<keyword evidence="2" id="KW-0813">Transport</keyword>
<keyword evidence="3 6" id="KW-0812">Transmembrane</keyword>
<feature type="transmembrane region" description="Helical" evidence="6">
    <location>
        <begin position="196"/>
        <end position="215"/>
    </location>
</feature>
<proteinExistence type="predicted"/>
<dbReference type="PROSITE" id="PS50850">
    <property type="entry name" value="MFS"/>
    <property type="match status" value="1"/>
</dbReference>
<organism evidence="8 9">
    <name type="scientific">Sporolactobacillus shoreicorticis</name>
    <dbReference type="NCBI Taxonomy" id="1923877"/>
    <lineage>
        <taxon>Bacteria</taxon>
        <taxon>Bacillati</taxon>
        <taxon>Bacillota</taxon>
        <taxon>Bacilli</taxon>
        <taxon>Bacillales</taxon>
        <taxon>Sporolactobacillaceae</taxon>
        <taxon>Sporolactobacillus</taxon>
    </lineage>
</organism>
<evidence type="ECO:0000256" key="5">
    <source>
        <dbReference type="ARBA" id="ARBA00023136"/>
    </source>
</evidence>
<dbReference type="InterPro" id="IPR036259">
    <property type="entry name" value="MFS_trans_sf"/>
</dbReference>
<dbReference type="InterPro" id="IPR011701">
    <property type="entry name" value="MFS"/>
</dbReference>
<comment type="subcellular location">
    <subcellularLocation>
        <location evidence="1">Cell membrane</location>
        <topology evidence="1">Multi-pass membrane protein</topology>
    </subcellularLocation>
</comment>
<evidence type="ECO:0000313" key="9">
    <source>
        <dbReference type="Proteomes" id="UP001597399"/>
    </source>
</evidence>
<dbReference type="InterPro" id="IPR020846">
    <property type="entry name" value="MFS_dom"/>
</dbReference>
<feature type="transmembrane region" description="Helical" evidence="6">
    <location>
        <begin position="109"/>
        <end position="128"/>
    </location>
</feature>
<feature type="transmembrane region" description="Helical" evidence="6">
    <location>
        <begin position="72"/>
        <end position="97"/>
    </location>
</feature>
<dbReference type="PANTHER" id="PTHR23528:SF1">
    <property type="entry name" value="MAJOR FACILITATOR SUPERFAMILY (MFS) PROFILE DOMAIN-CONTAINING PROTEIN"/>
    <property type="match status" value="1"/>
</dbReference>
<dbReference type="SUPFAM" id="SSF103473">
    <property type="entry name" value="MFS general substrate transporter"/>
    <property type="match status" value="1"/>
</dbReference>
<keyword evidence="4 6" id="KW-1133">Transmembrane helix</keyword>
<feature type="transmembrane region" description="Helical" evidence="6">
    <location>
        <begin position="342"/>
        <end position="368"/>
    </location>
</feature>
<feature type="transmembrane region" description="Helical" evidence="6">
    <location>
        <begin position="408"/>
        <end position="427"/>
    </location>
</feature>
<feature type="transmembrane region" description="Helical" evidence="6">
    <location>
        <begin position="247"/>
        <end position="272"/>
    </location>
</feature>
<sequence>MGTKLTKETVVTGHPSENITNARITDEQQPKFPIWFGVAMVIGPFVWLAPAGNVRNVLLPQYFSQVDPSGKVTAIAIMASVTMVVAAISNILFGALSDLTRSRFGKRKPWILIGTIVESGLICVVANLTNLWAIIAVWGVVAAAENAVAAAMIAQEADRIAPKWRGTISTLYGIGYTAIQVVAIVAAQFLGNPKMGMYAMAGIGMITGILHVLFANEKSNVNEPRETLSLRSAWTHFSIPTKGARDYWLAITGKLLQVMGGTIVGAYMLYILTDYMHLSQAETGTVLSLFATINLFVGVLFTAISGPIADKMGRLKLPVAVSTLMIGVAQFFPFLSPHPWTIYVYAVLSAIGGGIYAAVDGALNLAVLPNNETAGKDMGFINLANTLSQIAGVTVASLIVTYLGGYRAIFVVAFLINVIGALLIFAIKKVK</sequence>
<evidence type="ECO:0000256" key="4">
    <source>
        <dbReference type="ARBA" id="ARBA00022989"/>
    </source>
</evidence>
<name>A0ABW5SBV0_9BACL</name>
<dbReference type="Pfam" id="PF07690">
    <property type="entry name" value="MFS_1"/>
    <property type="match status" value="1"/>
</dbReference>
<evidence type="ECO:0000256" key="6">
    <source>
        <dbReference type="SAM" id="Phobius"/>
    </source>
</evidence>
<evidence type="ECO:0000256" key="1">
    <source>
        <dbReference type="ARBA" id="ARBA00004651"/>
    </source>
</evidence>
<gene>
    <name evidence="8" type="ORF">ACFSUE_21465</name>
</gene>
<comment type="caution">
    <text evidence="8">The sequence shown here is derived from an EMBL/GenBank/DDBJ whole genome shotgun (WGS) entry which is preliminary data.</text>
</comment>
<protein>
    <submittedName>
        <fullName evidence="8">MFS transporter</fullName>
    </submittedName>
</protein>